<dbReference type="GO" id="GO:0031267">
    <property type="term" value="F:small GTPase binding"/>
    <property type="evidence" value="ECO:0007669"/>
    <property type="project" value="TreeGrafter"/>
</dbReference>
<dbReference type="RefSeq" id="XP_013762895.1">
    <property type="nucleotide sequence ID" value="XM_013907441.1"/>
</dbReference>
<proteinExistence type="predicted"/>
<dbReference type="SMART" id="SM00164">
    <property type="entry name" value="TBC"/>
    <property type="match status" value="1"/>
</dbReference>
<dbReference type="PANTHER" id="PTHR47219:SF20">
    <property type="entry name" value="TBC1 DOMAIN FAMILY MEMBER 2B"/>
    <property type="match status" value="1"/>
</dbReference>
<dbReference type="Gene3D" id="1.10.8.270">
    <property type="entry name" value="putative rabgap domain of human tbc1 domain family member 14 like domains"/>
    <property type="match status" value="1"/>
</dbReference>
<dbReference type="Pfam" id="PF00566">
    <property type="entry name" value="RabGAP-TBC"/>
    <property type="match status" value="1"/>
</dbReference>
<feature type="compositionally biased region" description="Low complexity" evidence="1">
    <location>
        <begin position="90"/>
        <end position="103"/>
    </location>
</feature>
<evidence type="ECO:0000313" key="4">
    <source>
        <dbReference type="Proteomes" id="UP000054408"/>
    </source>
</evidence>
<dbReference type="Proteomes" id="UP000054408">
    <property type="component" value="Unassembled WGS sequence"/>
</dbReference>
<protein>
    <submittedName>
        <fullName evidence="3">Growth hormone-regulated TBC protein 1-A</fullName>
    </submittedName>
</protein>
<dbReference type="InterPro" id="IPR035969">
    <property type="entry name" value="Rab-GAP_TBC_sf"/>
</dbReference>
<dbReference type="InterPro" id="IPR050302">
    <property type="entry name" value="Rab_GAP_TBC_domain"/>
</dbReference>
<dbReference type="STRING" id="461836.A0A0L0D101"/>
<feature type="region of interest" description="Disordered" evidence="1">
    <location>
        <begin position="670"/>
        <end position="714"/>
    </location>
</feature>
<dbReference type="Gene3D" id="1.10.472.80">
    <property type="entry name" value="Ypt/Rab-GAP domain of gyp1p, domain 3"/>
    <property type="match status" value="1"/>
</dbReference>
<dbReference type="SUPFAM" id="SSF47923">
    <property type="entry name" value="Ypt/Rab-GAP domain of gyp1p"/>
    <property type="match status" value="2"/>
</dbReference>
<feature type="compositionally biased region" description="Low complexity" evidence="1">
    <location>
        <begin position="679"/>
        <end position="693"/>
    </location>
</feature>
<evidence type="ECO:0000313" key="3">
    <source>
        <dbReference type="EMBL" id="KNC45907.1"/>
    </source>
</evidence>
<dbReference type="EMBL" id="GL349433">
    <property type="protein sequence ID" value="KNC45907.1"/>
    <property type="molecule type" value="Genomic_DNA"/>
</dbReference>
<feature type="compositionally biased region" description="Low complexity" evidence="1">
    <location>
        <begin position="71"/>
        <end position="82"/>
    </location>
</feature>
<dbReference type="eggNOG" id="KOG2058">
    <property type="taxonomic scope" value="Eukaryota"/>
</dbReference>
<dbReference type="InterPro" id="IPR000195">
    <property type="entry name" value="Rab-GAP-TBC_dom"/>
</dbReference>
<evidence type="ECO:0000256" key="1">
    <source>
        <dbReference type="SAM" id="MobiDB-lite"/>
    </source>
</evidence>
<dbReference type="PROSITE" id="PS50086">
    <property type="entry name" value="TBC_RABGAP"/>
    <property type="match status" value="1"/>
</dbReference>
<feature type="region of interest" description="Disordered" evidence="1">
    <location>
        <begin position="71"/>
        <end position="103"/>
    </location>
</feature>
<dbReference type="PANTHER" id="PTHR47219">
    <property type="entry name" value="RAB GTPASE-ACTIVATING PROTEIN 1-LIKE"/>
    <property type="match status" value="1"/>
</dbReference>
<dbReference type="GO" id="GO:0005096">
    <property type="term" value="F:GTPase activator activity"/>
    <property type="evidence" value="ECO:0007669"/>
    <property type="project" value="TreeGrafter"/>
</dbReference>
<name>A0A0L0D101_THETB</name>
<keyword evidence="4" id="KW-1185">Reference proteome</keyword>
<feature type="domain" description="Rab-GAP TBC" evidence="2">
    <location>
        <begin position="17"/>
        <end position="288"/>
    </location>
</feature>
<evidence type="ECO:0000259" key="2">
    <source>
        <dbReference type="PROSITE" id="PS50086"/>
    </source>
</evidence>
<dbReference type="OrthoDB" id="294251at2759"/>
<reference evidence="3 4" key="1">
    <citation type="submission" date="2010-05" db="EMBL/GenBank/DDBJ databases">
        <title>The Genome Sequence of Thecamonas trahens ATCC 50062.</title>
        <authorList>
            <consortium name="The Broad Institute Genome Sequencing Platform"/>
            <person name="Russ C."/>
            <person name="Cuomo C."/>
            <person name="Shea T."/>
            <person name="Young S.K."/>
            <person name="Zeng Q."/>
            <person name="Koehrsen M."/>
            <person name="Haas B."/>
            <person name="Borodovsky M."/>
            <person name="Guigo R."/>
            <person name="Alvarado L."/>
            <person name="Berlin A."/>
            <person name="Bochicchio J."/>
            <person name="Borenstein D."/>
            <person name="Chapman S."/>
            <person name="Chen Z."/>
            <person name="Freedman E."/>
            <person name="Gellesch M."/>
            <person name="Goldberg J."/>
            <person name="Griggs A."/>
            <person name="Gujja S."/>
            <person name="Heilman E."/>
            <person name="Heiman D."/>
            <person name="Hepburn T."/>
            <person name="Howarth C."/>
            <person name="Jen D."/>
            <person name="Larson L."/>
            <person name="Mehta T."/>
            <person name="Park D."/>
            <person name="Pearson M."/>
            <person name="Roberts A."/>
            <person name="Saif S."/>
            <person name="Shenoy N."/>
            <person name="Sisk P."/>
            <person name="Stolte C."/>
            <person name="Sykes S."/>
            <person name="Thomson T."/>
            <person name="Walk T."/>
            <person name="White J."/>
            <person name="Yandava C."/>
            <person name="Burger G."/>
            <person name="Gray M.W."/>
            <person name="Holland P.W.H."/>
            <person name="King N."/>
            <person name="Lang F.B.F."/>
            <person name="Roger A.J."/>
            <person name="Ruiz-Trillo I."/>
            <person name="Lander E."/>
            <person name="Nusbaum C."/>
        </authorList>
    </citation>
    <scope>NUCLEOTIDE SEQUENCE [LARGE SCALE GENOMIC DNA]</scope>
    <source>
        <strain evidence="3 4">ATCC 50062</strain>
    </source>
</reference>
<sequence length="1625" mass="173747">MPSAPLHPYLTPRMATGLPHSSRSAMWAHLLRAHSLRAQARPGYYAALIAPLAGGRVPSLGQDYSSLRNQSSVASSSAHPMSGQADELNSSVASSHRSESHTSLLALEAEAAESDRGRFRQSGDMLPPVPRTVADVPEAVVAQIGKDLPRTFPNHAQFRDGGQLRHSLSNVLLAYAAHHPDHAYCQGMNFVVGLLLLVTPDDEELVFWEAVAIFEGILVNYFAPTLLGALVDIRVLRAMLAREAPELARCLPKEEVHIVASSWFLSLFINTFTPQSVLLILDSLFFCASSLFLVATAVATLQLNADVVLAEGTALGLRPPASNRLIYADPLPILACAHTILTHIPLATLDELRATSLADIQRSNEHAAQLDTLAALSKHANSVLGLARALSVLPPDFDVALPSRTTLDALLVRVQTRFGSTALLAPIKRIDSMLYGPLAVAPGLDDLFHGLAEAAELSPESEADARSSAVADLSALVDAVMVTLAELAAHAVGELVLDVLRPPLLASALAYYAAILHIKFVFRQAPTGLPFSPDAVADQVADSGLASSDGRQVFLCDDTPVIYSRLVSAELLPVSEAADTIMDMLTAFIRDSTSQLSEKVIHVLAHVSNTLNVLEEPLVLAQRQYKASRSAPQSLTLVAATLPAHRDDSSLAASPRSGSSPTLLARLFSGKRGGRRSRSGGASHAAASSPSAGLDDSGELSSLPSPTPGRKSRGQYKLEETILELIDTKAMLSGAGEASFAETDDDTMADAFSALASEVSILLQIIVETYYEFVFDMAFDALSMQGLAASLLASASSATGEAPAVTWSRPILYSQELAPPRFFPRLLAVHYVRALRTSSRARLVKAEPAVDATEPDSPSESLPARLHPVTLMGLQAVPLPVGPSELYALALLQELISLHTRGLAAPLLFAPLPRGAMYLEQLLHGAMFARPDDRAATFACITPVSFAMAALMAMIGDLSATGTSYILVPSQTAPGRFDLVPCLSYETGIAFSDPIVNDVETETAFVALANILFCMPNMHTPLPDSVVDRLLALYPERILLSWLARLRMKNNVYTAAAEAAVFTPHEMEAMGLPLAFVPGAPVRVYERLLRVQSLLRAKAQANLPTTAFEVLSHILPVVAATYMLAAEFSPEPNSVLTTIASRKALPRPAEELQLQRLRDARRDEYRGVSRELRRHGVWLRAGAADRVVEPGSALHAFLMHVNWASLAPLERQDRFLRAIRLLGFLEYLVIRYDSVNDDEDEDSVQLALTDASLESLLASLPQLRRLRLDCPLSNVSVNTLLRLSKLRSGSLSIELRPGLGMGVAGWAELTRQIPILLVLKGGSALFRIPLRPRQLDYDDASAASDRPFSSVLALMWPDIVRLLHVVVQLDDYETGLFLLDEVQAVGEAEHRYKMAAAAAQMGMAATGYLSLEAGGASHDPRSASSIKARREAKRAAASLLRKSPSSGTLSAAVDASSAAGPSFVQALVNARLGGLTPLQRAVHVGCERMVDLLLLNMASLDVIGGGAGGGLSGSAAASSASSSVASRSDAGPPPSLLAGLTPAQLACGLEEPILVDVDESADTAIHAWSPLTYAVIRGELSLVDRMLTEYKLRSKPLPSGIVAVAREKGTVDIQHAIRSHQRQVN</sequence>
<gene>
    <name evidence="3" type="ORF">AMSG_00021</name>
</gene>
<dbReference type="GeneID" id="25559853"/>
<organism evidence="3 4">
    <name type="scientific">Thecamonas trahens ATCC 50062</name>
    <dbReference type="NCBI Taxonomy" id="461836"/>
    <lineage>
        <taxon>Eukaryota</taxon>
        <taxon>Apusozoa</taxon>
        <taxon>Apusomonadida</taxon>
        <taxon>Apusomonadidae</taxon>
        <taxon>Thecamonas</taxon>
    </lineage>
</organism>
<accession>A0A0L0D101</accession>